<accession>A0ABV8RCJ3</accession>
<protein>
    <submittedName>
        <fullName evidence="2">Uncharacterized protein</fullName>
    </submittedName>
</protein>
<keyword evidence="1" id="KW-0472">Membrane</keyword>
<dbReference type="Proteomes" id="UP001595826">
    <property type="component" value="Unassembled WGS sequence"/>
</dbReference>
<gene>
    <name evidence="2" type="ORF">ACFOWD_11160</name>
</gene>
<evidence type="ECO:0000256" key="1">
    <source>
        <dbReference type="SAM" id="Phobius"/>
    </source>
</evidence>
<reference evidence="3" key="1">
    <citation type="journal article" date="2019" name="Int. J. Syst. Evol. Microbiol.">
        <title>The Global Catalogue of Microorganisms (GCM) 10K type strain sequencing project: providing services to taxonomists for standard genome sequencing and annotation.</title>
        <authorList>
            <consortium name="The Broad Institute Genomics Platform"/>
            <consortium name="The Broad Institute Genome Sequencing Center for Infectious Disease"/>
            <person name="Wu L."/>
            <person name="Ma J."/>
        </authorList>
    </citation>
    <scope>NUCLEOTIDE SEQUENCE [LARGE SCALE GENOMIC DNA]</scope>
    <source>
        <strain evidence="3">CECT 8655</strain>
    </source>
</reference>
<name>A0ABV8RCJ3_9FLAO</name>
<feature type="transmembrane region" description="Helical" evidence="1">
    <location>
        <begin position="171"/>
        <end position="191"/>
    </location>
</feature>
<comment type="caution">
    <text evidence="2">The sequence shown here is derived from an EMBL/GenBank/DDBJ whole genome shotgun (WGS) entry which is preliminary data.</text>
</comment>
<evidence type="ECO:0000313" key="2">
    <source>
        <dbReference type="EMBL" id="MFC4269467.1"/>
    </source>
</evidence>
<keyword evidence="1" id="KW-0812">Transmembrane</keyword>
<keyword evidence="3" id="KW-1185">Reference proteome</keyword>
<sequence length="239" mass="28425">MFNSINLQEVLEKQRDRKFTEENVLDFYQKIFLEVDKQRESTLNELKSTSKNTHNNFDINKVETNAIFHISDIKKLCADYRLRFLDTVFFKDEYPEEAITKIHELENLHNTTLSGFKIVAPIDVFKLRKADDPLLFAPMGNGYYYLIHKWGNDVNPFRKIRYWSVKNIENLLISMTLFSIICTALTYPFFIKREPDFGYLLMLFMFFFKGVVGCFFIFFGGSGKNFSEYSWQSQYDKIR</sequence>
<evidence type="ECO:0000313" key="3">
    <source>
        <dbReference type="Proteomes" id="UP001595826"/>
    </source>
</evidence>
<keyword evidence="1" id="KW-1133">Transmembrane helix</keyword>
<feature type="transmembrane region" description="Helical" evidence="1">
    <location>
        <begin position="197"/>
        <end position="219"/>
    </location>
</feature>
<dbReference type="RefSeq" id="WP_377410585.1">
    <property type="nucleotide sequence ID" value="NZ_JBHSCY010000002.1"/>
</dbReference>
<organism evidence="2 3">
    <name type="scientific">Polaribacter marinivivus</name>
    <dbReference type="NCBI Taxonomy" id="1524260"/>
    <lineage>
        <taxon>Bacteria</taxon>
        <taxon>Pseudomonadati</taxon>
        <taxon>Bacteroidota</taxon>
        <taxon>Flavobacteriia</taxon>
        <taxon>Flavobacteriales</taxon>
        <taxon>Flavobacteriaceae</taxon>
    </lineage>
</organism>
<proteinExistence type="predicted"/>
<dbReference type="EMBL" id="JBHSCY010000002">
    <property type="protein sequence ID" value="MFC4269467.1"/>
    <property type="molecule type" value="Genomic_DNA"/>
</dbReference>